<evidence type="ECO:0000256" key="2">
    <source>
        <dbReference type="ARBA" id="ARBA00039140"/>
    </source>
</evidence>
<dbReference type="PANTHER" id="PTHR42872:SF6">
    <property type="entry name" value="PROTEIN-GLUTAMATE METHYLESTERASE_PROTEIN-GLUTAMINE GLUTAMINASE"/>
    <property type="match status" value="1"/>
</dbReference>
<dbReference type="InterPro" id="IPR035909">
    <property type="entry name" value="CheB_C"/>
</dbReference>
<reference evidence="6" key="1">
    <citation type="submission" date="2022-08" db="EMBL/GenBank/DDBJ databases">
        <title>Catabolic pathway analysis in culturable SAR92 clade bacteria reveals their overlooked roles in DMSP degradation in coastal seas.</title>
        <authorList>
            <person name="He X."/>
            <person name="Zhang X."/>
            <person name="Zhang Y."/>
        </authorList>
    </citation>
    <scope>NUCLEOTIDE SEQUENCE</scope>
    <source>
        <strain evidence="6">H455</strain>
    </source>
</reference>
<dbReference type="InterPro" id="IPR000673">
    <property type="entry name" value="Sig_transdc_resp-reg_Me-estase"/>
</dbReference>
<dbReference type="PANTHER" id="PTHR42872">
    <property type="entry name" value="PROTEIN-GLUTAMATE METHYLESTERASE/PROTEIN-GLUTAMINE GLUTAMINASE"/>
    <property type="match status" value="1"/>
</dbReference>
<evidence type="ECO:0000313" key="7">
    <source>
        <dbReference type="Proteomes" id="UP001059934"/>
    </source>
</evidence>
<feature type="active site" evidence="4">
    <location>
        <position position="143"/>
    </location>
</feature>
<evidence type="ECO:0000313" key="6">
    <source>
        <dbReference type="EMBL" id="UVW35054.1"/>
    </source>
</evidence>
<evidence type="ECO:0000256" key="3">
    <source>
        <dbReference type="ARBA" id="ARBA00048267"/>
    </source>
</evidence>
<accession>A0ABY5TSE0</accession>
<dbReference type="PROSITE" id="PS50122">
    <property type="entry name" value="CHEB"/>
    <property type="match status" value="1"/>
</dbReference>
<evidence type="ECO:0000256" key="1">
    <source>
        <dbReference type="ARBA" id="ARBA00022801"/>
    </source>
</evidence>
<feature type="domain" description="CheB-type methylesterase" evidence="5">
    <location>
        <begin position="20"/>
        <end position="176"/>
    </location>
</feature>
<dbReference type="Proteomes" id="UP001059934">
    <property type="component" value="Chromosome"/>
</dbReference>
<dbReference type="SUPFAM" id="SSF52738">
    <property type="entry name" value="Methylesterase CheB, C-terminal domain"/>
    <property type="match status" value="1"/>
</dbReference>
<feature type="active site" evidence="4">
    <location>
        <position position="23"/>
    </location>
</feature>
<comment type="catalytic activity">
    <reaction evidence="3">
        <text>[protein]-L-glutamate 5-O-methyl ester + H2O = L-glutamyl-[protein] + methanol + H(+)</text>
        <dbReference type="Rhea" id="RHEA:23236"/>
        <dbReference type="Rhea" id="RHEA-COMP:10208"/>
        <dbReference type="Rhea" id="RHEA-COMP:10311"/>
        <dbReference type="ChEBI" id="CHEBI:15377"/>
        <dbReference type="ChEBI" id="CHEBI:15378"/>
        <dbReference type="ChEBI" id="CHEBI:17790"/>
        <dbReference type="ChEBI" id="CHEBI:29973"/>
        <dbReference type="ChEBI" id="CHEBI:82795"/>
        <dbReference type="EC" id="3.1.1.61"/>
    </reaction>
</comment>
<keyword evidence="7" id="KW-1185">Reference proteome</keyword>
<proteinExistence type="predicted"/>
<evidence type="ECO:0000259" key="5">
    <source>
        <dbReference type="PROSITE" id="PS50122"/>
    </source>
</evidence>
<name>A0ABY5TSE0_9GAMM</name>
<dbReference type="Gene3D" id="3.40.50.180">
    <property type="entry name" value="Methylesterase CheB, C-terminal domain"/>
    <property type="match status" value="1"/>
</dbReference>
<organism evidence="6 7">
    <name type="scientific">SAR92 clade bacterium H455</name>
    <dbReference type="NCBI Taxonomy" id="2974818"/>
    <lineage>
        <taxon>Bacteria</taxon>
        <taxon>Pseudomonadati</taxon>
        <taxon>Pseudomonadota</taxon>
        <taxon>Gammaproteobacteria</taxon>
        <taxon>Cellvibrionales</taxon>
        <taxon>Porticoccaceae</taxon>
        <taxon>SAR92 clade</taxon>
    </lineage>
</organism>
<protein>
    <recommendedName>
        <fullName evidence="2">protein-glutamate methylesterase</fullName>
        <ecNumber evidence="2">3.1.1.61</ecNumber>
    </recommendedName>
</protein>
<dbReference type="EMBL" id="CP103416">
    <property type="protein sequence ID" value="UVW35054.1"/>
    <property type="molecule type" value="Genomic_DNA"/>
</dbReference>
<dbReference type="EC" id="3.1.1.61" evidence="2"/>
<feature type="active site" evidence="4">
    <location>
        <position position="50"/>
    </location>
</feature>
<sequence length="206" mass="22721">MNQPKAKEKAQDKMKNVWLLGASTGGLQAIRQFLSQISPRDDLAFVYAQHIGVQQVGVLLKMIETHAGWPARVPSTGEFIKPGTVTVISPEFETRVSRQGWILRFASSWQGHYAPSIDQLANRLALLYRRDCGAIIFTGMGDDGARGCQSIKQYGGQVWVQEPASCTVAAMPQAVMERCNPDFIGTVKELAQRLNTDVVHMEACSQ</sequence>
<gene>
    <name evidence="6" type="ORF">NYF23_00260</name>
</gene>
<evidence type="ECO:0000256" key="4">
    <source>
        <dbReference type="PROSITE-ProRule" id="PRU00050"/>
    </source>
</evidence>
<keyword evidence="4" id="KW-0145">Chemotaxis</keyword>
<keyword evidence="1 4" id="KW-0378">Hydrolase</keyword>
<dbReference type="Pfam" id="PF01339">
    <property type="entry name" value="CheB_methylest"/>
    <property type="match status" value="1"/>
</dbReference>